<keyword evidence="4 8" id="KW-0238">DNA-binding</keyword>
<reference evidence="15" key="1">
    <citation type="submission" date="2025-08" db="UniProtKB">
        <authorList>
            <consortium name="RefSeq"/>
        </authorList>
    </citation>
    <scope>IDENTIFICATION</scope>
    <source>
        <strain evidence="15">Quisiro</strain>
        <tissue evidence="15">Liver</tissue>
    </source>
</reference>
<evidence type="ECO:0000256" key="9">
    <source>
        <dbReference type="RuleBase" id="RU000682"/>
    </source>
</evidence>
<dbReference type="CDD" id="cd00086">
    <property type="entry name" value="homeodomain"/>
    <property type="match status" value="1"/>
</dbReference>
<evidence type="ECO:0000256" key="1">
    <source>
        <dbReference type="ARBA" id="ARBA00004123"/>
    </source>
</evidence>
<dbReference type="PANTHER" id="PTHR14057:SF10">
    <property type="entry name" value="ONE CUT DOMAIN FAMILY MEMBER 2"/>
    <property type="match status" value="1"/>
</dbReference>
<dbReference type="InterPro" id="IPR010982">
    <property type="entry name" value="Lambda_DNA-bd_dom_sf"/>
</dbReference>
<feature type="compositionally biased region" description="Low complexity" evidence="11">
    <location>
        <begin position="479"/>
        <end position="495"/>
    </location>
</feature>
<dbReference type="AlphaFoldDB" id="A0A2I4CPY7"/>
<feature type="domain" description="CUT" evidence="13">
    <location>
        <begin position="314"/>
        <end position="400"/>
    </location>
</feature>
<dbReference type="SUPFAM" id="SSF46689">
    <property type="entry name" value="Homeodomain-like"/>
    <property type="match status" value="1"/>
</dbReference>
<comment type="similarity">
    <text evidence="2 10">Belongs to the CUT homeobox family.</text>
</comment>
<evidence type="ECO:0000256" key="6">
    <source>
        <dbReference type="ARBA" id="ARBA00023163"/>
    </source>
</evidence>
<dbReference type="InterPro" id="IPR001356">
    <property type="entry name" value="HD"/>
</dbReference>
<dbReference type="PROSITE" id="PS50071">
    <property type="entry name" value="HOMEOBOX_2"/>
    <property type="match status" value="1"/>
</dbReference>
<evidence type="ECO:0000259" key="13">
    <source>
        <dbReference type="PROSITE" id="PS51042"/>
    </source>
</evidence>
<dbReference type="Pfam" id="PF00046">
    <property type="entry name" value="Homeodomain"/>
    <property type="match status" value="1"/>
</dbReference>
<keyword evidence="6 10" id="KW-0804">Transcription</keyword>
<accession>A0A2I4CPY7</accession>
<feature type="region of interest" description="Disordered" evidence="11">
    <location>
        <begin position="474"/>
        <end position="495"/>
    </location>
</feature>
<dbReference type="GO" id="GO:0000981">
    <property type="term" value="F:DNA-binding transcription factor activity, RNA polymerase II-specific"/>
    <property type="evidence" value="ECO:0007669"/>
    <property type="project" value="TreeGrafter"/>
</dbReference>
<dbReference type="CTD" id="9480"/>
<dbReference type="SMART" id="SM01109">
    <property type="entry name" value="CUT"/>
    <property type="match status" value="1"/>
</dbReference>
<feature type="DNA-binding region" description="Homeobox" evidence="8">
    <location>
        <begin position="416"/>
        <end position="475"/>
    </location>
</feature>
<feature type="region of interest" description="Disordered" evidence="11">
    <location>
        <begin position="246"/>
        <end position="324"/>
    </location>
</feature>
<feature type="region of interest" description="Disordered" evidence="11">
    <location>
        <begin position="152"/>
        <end position="172"/>
    </location>
</feature>
<dbReference type="InterPro" id="IPR051649">
    <property type="entry name" value="CUT_Homeobox"/>
</dbReference>
<evidence type="ECO:0000313" key="15">
    <source>
        <dbReference type="RefSeq" id="XP_013882060.1"/>
    </source>
</evidence>
<evidence type="ECO:0000256" key="8">
    <source>
        <dbReference type="PROSITE-ProRule" id="PRU00108"/>
    </source>
</evidence>
<dbReference type="GeneID" id="106530887"/>
<dbReference type="STRING" id="52670.A0A2I4CPY7"/>
<feature type="region of interest" description="Disordered" evidence="11">
    <location>
        <begin position="46"/>
        <end position="68"/>
    </location>
</feature>
<evidence type="ECO:0000256" key="3">
    <source>
        <dbReference type="ARBA" id="ARBA00023015"/>
    </source>
</evidence>
<dbReference type="RefSeq" id="XP_013882060.1">
    <property type="nucleotide sequence ID" value="XM_014026606.1"/>
</dbReference>
<dbReference type="SMART" id="SM00389">
    <property type="entry name" value="HOX"/>
    <property type="match status" value="1"/>
</dbReference>
<dbReference type="KEGG" id="alim:106530887"/>
<evidence type="ECO:0000256" key="5">
    <source>
        <dbReference type="ARBA" id="ARBA00023155"/>
    </source>
</evidence>
<keyword evidence="5 8" id="KW-0371">Homeobox</keyword>
<evidence type="ECO:0000256" key="11">
    <source>
        <dbReference type="SAM" id="MobiDB-lite"/>
    </source>
</evidence>
<dbReference type="InterPro" id="IPR009057">
    <property type="entry name" value="Homeodomain-like_sf"/>
</dbReference>
<dbReference type="PROSITE" id="PS51042">
    <property type="entry name" value="CUT"/>
    <property type="match status" value="1"/>
</dbReference>
<evidence type="ECO:0000256" key="7">
    <source>
        <dbReference type="ARBA" id="ARBA00023242"/>
    </source>
</evidence>
<dbReference type="SUPFAM" id="SSF47413">
    <property type="entry name" value="lambda repressor-like DNA-binding domains"/>
    <property type="match status" value="1"/>
</dbReference>
<name>A0A2I4CPY7_AUSLI</name>
<organism evidence="14 15">
    <name type="scientific">Austrofundulus limnaeus</name>
    <name type="common">Annual killifish</name>
    <dbReference type="NCBI Taxonomy" id="52670"/>
    <lineage>
        <taxon>Eukaryota</taxon>
        <taxon>Metazoa</taxon>
        <taxon>Chordata</taxon>
        <taxon>Craniata</taxon>
        <taxon>Vertebrata</taxon>
        <taxon>Euteleostomi</taxon>
        <taxon>Actinopterygii</taxon>
        <taxon>Neopterygii</taxon>
        <taxon>Teleostei</taxon>
        <taxon>Neoteleostei</taxon>
        <taxon>Acanthomorphata</taxon>
        <taxon>Ovalentaria</taxon>
        <taxon>Atherinomorphae</taxon>
        <taxon>Cyprinodontiformes</taxon>
        <taxon>Rivulidae</taxon>
        <taxon>Austrofundulus</taxon>
    </lineage>
</organism>
<dbReference type="OrthoDB" id="10068888at2759"/>
<sequence>MKTAYTNAYRCLAKDLDAYAMNTDMTMDGIGSLHGGVSVSSVAPDAELMSGHSPHHGRGGGGGGGSSAAAAAATLRIHQDLAAAAAASSRSAMVSGMASILDGSGEYRPELSLPLHHAMSVPCDSSSPGMGMSGTYTTLTPLQPLPPISTVSDKFHHHHHHHQQQRLPGNVSGSFTLMRDERGLPGMNSLYSPYKEHMSGMGQSLSPVLGNGLGSIHNPQQGLHNYGGHDKMLNFDPATASMLARGDHHQHRGLGGPAAGMMPHLNGMHHPGHPVASSAGHHPPHPHLQSPSHGPVLASTRDRPPSSSGAPGPGPGSGQQEEINTKEVAQRITAELKRYSIPQAIFAQRVLCRSQGTLSDLLRNPKPWSKLKSGRETFRRMWKWLQEPEFQRMSALRLAACKRKEQDTAKDRNNTPKKSRLVFTDLQRRTLLAIFKENKRPSKEMQLTISQQLGLELTTVSNFFMNARRRSLDKWTDDGASPGAQSSASSTCTKA</sequence>
<gene>
    <name evidence="15" type="primary">onecut2</name>
</gene>
<dbReference type="GO" id="GO:0000978">
    <property type="term" value="F:RNA polymerase II cis-regulatory region sequence-specific DNA binding"/>
    <property type="evidence" value="ECO:0007669"/>
    <property type="project" value="TreeGrafter"/>
</dbReference>
<dbReference type="Gene3D" id="1.10.260.40">
    <property type="entry name" value="lambda repressor-like DNA-binding domains"/>
    <property type="match status" value="1"/>
</dbReference>
<keyword evidence="7 8" id="KW-0539">Nucleus</keyword>
<dbReference type="Pfam" id="PF02376">
    <property type="entry name" value="CUT"/>
    <property type="match status" value="1"/>
</dbReference>
<feature type="compositionally biased region" description="Basic residues" evidence="11">
    <location>
        <begin position="155"/>
        <end position="164"/>
    </location>
</feature>
<evidence type="ECO:0000256" key="10">
    <source>
        <dbReference type="RuleBase" id="RU361129"/>
    </source>
</evidence>
<dbReference type="FunFam" id="1.10.260.40:FF:000005">
    <property type="entry name" value="One cut domain family member"/>
    <property type="match status" value="1"/>
</dbReference>
<dbReference type="FunFam" id="1.10.10.60:FF:000054">
    <property type="entry name" value="One cut domain family member"/>
    <property type="match status" value="1"/>
</dbReference>
<dbReference type="GO" id="GO:0005634">
    <property type="term" value="C:nucleus"/>
    <property type="evidence" value="ECO:0007669"/>
    <property type="project" value="UniProtKB-SubCell"/>
</dbReference>
<dbReference type="Proteomes" id="UP000192220">
    <property type="component" value="Unplaced"/>
</dbReference>
<dbReference type="InterPro" id="IPR003350">
    <property type="entry name" value="CUT_dom"/>
</dbReference>
<evidence type="ECO:0000313" key="14">
    <source>
        <dbReference type="Proteomes" id="UP000192220"/>
    </source>
</evidence>
<keyword evidence="3 10" id="KW-0805">Transcription regulation</keyword>
<protein>
    <recommendedName>
        <fullName evidence="10">One cut domain family member</fullName>
    </recommendedName>
</protein>
<dbReference type="Gene3D" id="1.10.10.60">
    <property type="entry name" value="Homeodomain-like"/>
    <property type="match status" value="1"/>
</dbReference>
<evidence type="ECO:0000259" key="12">
    <source>
        <dbReference type="PROSITE" id="PS50071"/>
    </source>
</evidence>
<proteinExistence type="inferred from homology"/>
<keyword evidence="14" id="KW-1185">Reference proteome</keyword>
<comment type="subcellular location">
    <subcellularLocation>
        <location evidence="1 8 9">Nucleus</location>
    </subcellularLocation>
</comment>
<evidence type="ECO:0000256" key="2">
    <source>
        <dbReference type="ARBA" id="ARBA00008190"/>
    </source>
</evidence>
<dbReference type="InParanoid" id="A0A2I4CPY7"/>
<evidence type="ECO:0000256" key="4">
    <source>
        <dbReference type="ARBA" id="ARBA00023125"/>
    </source>
</evidence>
<dbReference type="PANTHER" id="PTHR14057">
    <property type="entry name" value="TRANSCRIPTION FACTOR ONECUT"/>
    <property type="match status" value="1"/>
</dbReference>
<feature type="domain" description="Homeobox" evidence="12">
    <location>
        <begin position="414"/>
        <end position="474"/>
    </location>
</feature>